<evidence type="ECO:0000313" key="2">
    <source>
        <dbReference type="Proteomes" id="UP000237105"/>
    </source>
</evidence>
<gene>
    <name evidence="1" type="ORF">PanWU01x14_253340</name>
</gene>
<sequence>MDDLKKEFLVGVNHSHRKRGVHVFVATMVLAYARKSDGISNQIFKSCLQSNRFVVNLGSISSFSTKETKTKRQRPCTFYMGFLAIWKISLLRLWGFDAVNRVFSIGVYQNHREKKKTRILDYLGWRHGVLAVAAIVKNKRGCPFLTCRFIDVLVAATISKLTKILLRGNSICCFSSRFFNSWSSSL</sequence>
<dbReference type="AlphaFoldDB" id="A0A2P5BBP7"/>
<protein>
    <submittedName>
        <fullName evidence="1">Uncharacterized protein</fullName>
    </submittedName>
</protein>
<organism evidence="1 2">
    <name type="scientific">Parasponia andersonii</name>
    <name type="common">Sponia andersonii</name>
    <dbReference type="NCBI Taxonomy" id="3476"/>
    <lineage>
        <taxon>Eukaryota</taxon>
        <taxon>Viridiplantae</taxon>
        <taxon>Streptophyta</taxon>
        <taxon>Embryophyta</taxon>
        <taxon>Tracheophyta</taxon>
        <taxon>Spermatophyta</taxon>
        <taxon>Magnoliopsida</taxon>
        <taxon>eudicotyledons</taxon>
        <taxon>Gunneridae</taxon>
        <taxon>Pentapetalae</taxon>
        <taxon>rosids</taxon>
        <taxon>fabids</taxon>
        <taxon>Rosales</taxon>
        <taxon>Cannabaceae</taxon>
        <taxon>Parasponia</taxon>
    </lineage>
</organism>
<keyword evidence="2" id="KW-1185">Reference proteome</keyword>
<evidence type="ECO:0000313" key="1">
    <source>
        <dbReference type="EMBL" id="PON46210.1"/>
    </source>
</evidence>
<dbReference type="EMBL" id="JXTB01000316">
    <property type="protein sequence ID" value="PON46210.1"/>
    <property type="molecule type" value="Genomic_DNA"/>
</dbReference>
<dbReference type="Proteomes" id="UP000237105">
    <property type="component" value="Unassembled WGS sequence"/>
</dbReference>
<proteinExistence type="predicted"/>
<reference evidence="2" key="1">
    <citation type="submission" date="2016-06" db="EMBL/GenBank/DDBJ databases">
        <title>Parallel loss of symbiosis genes in relatives of nitrogen-fixing non-legume Parasponia.</title>
        <authorList>
            <person name="Van Velzen R."/>
            <person name="Holmer R."/>
            <person name="Bu F."/>
            <person name="Rutten L."/>
            <person name="Van Zeijl A."/>
            <person name="Liu W."/>
            <person name="Santuari L."/>
            <person name="Cao Q."/>
            <person name="Sharma T."/>
            <person name="Shen D."/>
            <person name="Roswanjaya Y."/>
            <person name="Wardhani T."/>
            <person name="Kalhor M.S."/>
            <person name="Jansen J."/>
            <person name="Van den Hoogen J."/>
            <person name="Gungor B."/>
            <person name="Hartog M."/>
            <person name="Hontelez J."/>
            <person name="Verver J."/>
            <person name="Yang W.-C."/>
            <person name="Schijlen E."/>
            <person name="Repin R."/>
            <person name="Schilthuizen M."/>
            <person name="Schranz E."/>
            <person name="Heidstra R."/>
            <person name="Miyata K."/>
            <person name="Fedorova E."/>
            <person name="Kohlen W."/>
            <person name="Bisseling T."/>
            <person name="Smit S."/>
            <person name="Geurts R."/>
        </authorList>
    </citation>
    <scope>NUCLEOTIDE SEQUENCE [LARGE SCALE GENOMIC DNA]</scope>
    <source>
        <strain evidence="2">cv. WU1-14</strain>
    </source>
</reference>
<comment type="caution">
    <text evidence="1">The sequence shown here is derived from an EMBL/GenBank/DDBJ whole genome shotgun (WGS) entry which is preliminary data.</text>
</comment>
<name>A0A2P5BBP7_PARAD</name>
<accession>A0A2P5BBP7</accession>